<evidence type="ECO:0000313" key="1">
    <source>
        <dbReference type="EMBL" id="NJR79606.1"/>
    </source>
</evidence>
<comment type="caution">
    <text evidence="1">The sequence shown here is derived from an EMBL/GenBank/DDBJ whole genome shotgun (WGS) entry which is preliminary data.</text>
</comment>
<dbReference type="EMBL" id="JAAVJH010000008">
    <property type="protein sequence ID" value="NJR79606.1"/>
    <property type="molecule type" value="Genomic_DNA"/>
</dbReference>
<sequence length="129" mass="13118">MSSLTDVLVGTGQIAAGAGMQAAEQGGAAGAYGGAMLTVTGILSLMAAAEAERAAAWRVADITSMQALLGRPEAVPADLSLPALDAAWDALSRDLIAHHAAVEEAGGDAAAILAFYRESTERRELPWPT</sequence>
<organism evidence="1 2">
    <name type="scientific">Sphingomonas corticis</name>
    <dbReference type="NCBI Taxonomy" id="2722791"/>
    <lineage>
        <taxon>Bacteria</taxon>
        <taxon>Pseudomonadati</taxon>
        <taxon>Pseudomonadota</taxon>
        <taxon>Alphaproteobacteria</taxon>
        <taxon>Sphingomonadales</taxon>
        <taxon>Sphingomonadaceae</taxon>
        <taxon>Sphingomonas</taxon>
    </lineage>
</organism>
<accession>A0ABX1CQS6</accession>
<keyword evidence="2" id="KW-1185">Reference proteome</keyword>
<dbReference type="Proteomes" id="UP000732399">
    <property type="component" value="Unassembled WGS sequence"/>
</dbReference>
<protein>
    <submittedName>
        <fullName evidence="1">Uncharacterized protein</fullName>
    </submittedName>
</protein>
<reference evidence="1 2" key="1">
    <citation type="submission" date="2020-03" db="EMBL/GenBank/DDBJ databases">
        <authorList>
            <person name="Wang L."/>
            <person name="He N."/>
            <person name="Li Y."/>
            <person name="Fang Y."/>
            <person name="Zhang F."/>
        </authorList>
    </citation>
    <scope>NUCLEOTIDE SEQUENCE [LARGE SCALE GENOMIC DNA]</scope>
    <source>
        <strain evidence="1 2">36D10-4-7</strain>
    </source>
</reference>
<proteinExistence type="predicted"/>
<evidence type="ECO:0000313" key="2">
    <source>
        <dbReference type="Proteomes" id="UP000732399"/>
    </source>
</evidence>
<dbReference type="RefSeq" id="WP_168135156.1">
    <property type="nucleotide sequence ID" value="NZ_JAAVJH010000008.1"/>
</dbReference>
<gene>
    <name evidence="1" type="ORF">HBH26_13545</name>
</gene>
<name>A0ABX1CQS6_9SPHN</name>